<feature type="compositionally biased region" description="Basic and acidic residues" evidence="1">
    <location>
        <begin position="1"/>
        <end position="17"/>
    </location>
</feature>
<name>A0A0F9I2W7_9ZZZZ</name>
<dbReference type="EMBL" id="LAZR01022486">
    <property type="protein sequence ID" value="KKL81702.1"/>
    <property type="molecule type" value="Genomic_DNA"/>
</dbReference>
<gene>
    <name evidence="2" type="ORF">LCGC14_1992140</name>
</gene>
<reference evidence="2" key="1">
    <citation type="journal article" date="2015" name="Nature">
        <title>Complex archaea that bridge the gap between prokaryotes and eukaryotes.</title>
        <authorList>
            <person name="Spang A."/>
            <person name="Saw J.H."/>
            <person name="Jorgensen S.L."/>
            <person name="Zaremba-Niedzwiedzka K."/>
            <person name="Martijn J."/>
            <person name="Lind A.E."/>
            <person name="van Eijk R."/>
            <person name="Schleper C."/>
            <person name="Guy L."/>
            <person name="Ettema T.J."/>
        </authorList>
    </citation>
    <scope>NUCLEOTIDE SEQUENCE</scope>
</reference>
<feature type="non-terminal residue" evidence="2">
    <location>
        <position position="1"/>
    </location>
</feature>
<sequence length="32" mass="3767">CEGHTEAEVRRRIEQKVQKTAKQQESPMLLSR</sequence>
<organism evidence="2">
    <name type="scientific">marine sediment metagenome</name>
    <dbReference type="NCBI Taxonomy" id="412755"/>
    <lineage>
        <taxon>unclassified sequences</taxon>
        <taxon>metagenomes</taxon>
        <taxon>ecological metagenomes</taxon>
    </lineage>
</organism>
<feature type="region of interest" description="Disordered" evidence="1">
    <location>
        <begin position="1"/>
        <end position="32"/>
    </location>
</feature>
<evidence type="ECO:0000256" key="1">
    <source>
        <dbReference type="SAM" id="MobiDB-lite"/>
    </source>
</evidence>
<accession>A0A0F9I2W7</accession>
<proteinExistence type="predicted"/>
<comment type="caution">
    <text evidence="2">The sequence shown here is derived from an EMBL/GenBank/DDBJ whole genome shotgun (WGS) entry which is preliminary data.</text>
</comment>
<protein>
    <submittedName>
        <fullName evidence="2">Uncharacterized protein</fullName>
    </submittedName>
</protein>
<dbReference type="AlphaFoldDB" id="A0A0F9I2W7"/>
<evidence type="ECO:0000313" key="2">
    <source>
        <dbReference type="EMBL" id="KKL81702.1"/>
    </source>
</evidence>